<feature type="region of interest" description="Disordered" evidence="1">
    <location>
        <begin position="74"/>
        <end position="97"/>
    </location>
</feature>
<evidence type="ECO:0000256" key="1">
    <source>
        <dbReference type="SAM" id="MobiDB-lite"/>
    </source>
</evidence>
<comment type="caution">
    <text evidence="2">The sequence shown here is derived from an EMBL/GenBank/DDBJ whole genome shotgun (WGS) entry which is preliminary data.</text>
</comment>
<name>A0A4Z2I3B8_9TELE</name>
<dbReference type="Proteomes" id="UP000314294">
    <property type="component" value="Unassembled WGS sequence"/>
</dbReference>
<keyword evidence="3" id="KW-1185">Reference proteome</keyword>
<accession>A0A4Z2I3B8</accession>
<evidence type="ECO:0000313" key="2">
    <source>
        <dbReference type="EMBL" id="TNN71752.1"/>
    </source>
</evidence>
<protein>
    <submittedName>
        <fullName evidence="2">Uncharacterized protein</fullName>
    </submittedName>
</protein>
<sequence>MNSLASLPVVGLGPPDMCSVSLRVLGHILNKLKSSSWREKHSCTEDSAASQGIGKETNWIRGTSNPRHHIYVSTGLWDPDTASDRESRSERSADPGE</sequence>
<organism evidence="2 3">
    <name type="scientific">Liparis tanakae</name>
    <name type="common">Tanaka's snailfish</name>
    <dbReference type="NCBI Taxonomy" id="230148"/>
    <lineage>
        <taxon>Eukaryota</taxon>
        <taxon>Metazoa</taxon>
        <taxon>Chordata</taxon>
        <taxon>Craniata</taxon>
        <taxon>Vertebrata</taxon>
        <taxon>Euteleostomi</taxon>
        <taxon>Actinopterygii</taxon>
        <taxon>Neopterygii</taxon>
        <taxon>Teleostei</taxon>
        <taxon>Neoteleostei</taxon>
        <taxon>Acanthomorphata</taxon>
        <taxon>Eupercaria</taxon>
        <taxon>Perciformes</taxon>
        <taxon>Cottioidei</taxon>
        <taxon>Cottales</taxon>
        <taxon>Liparidae</taxon>
        <taxon>Liparis</taxon>
    </lineage>
</organism>
<gene>
    <name evidence="2" type="ORF">EYF80_018103</name>
</gene>
<evidence type="ECO:0000313" key="3">
    <source>
        <dbReference type="Proteomes" id="UP000314294"/>
    </source>
</evidence>
<dbReference type="EMBL" id="SRLO01000146">
    <property type="protein sequence ID" value="TNN71752.1"/>
    <property type="molecule type" value="Genomic_DNA"/>
</dbReference>
<dbReference type="AlphaFoldDB" id="A0A4Z2I3B8"/>
<proteinExistence type="predicted"/>
<reference evidence="2 3" key="1">
    <citation type="submission" date="2019-03" db="EMBL/GenBank/DDBJ databases">
        <title>First draft genome of Liparis tanakae, snailfish: a comprehensive survey of snailfish specific genes.</title>
        <authorList>
            <person name="Kim W."/>
            <person name="Song I."/>
            <person name="Jeong J.-H."/>
            <person name="Kim D."/>
            <person name="Kim S."/>
            <person name="Ryu S."/>
            <person name="Song J.Y."/>
            <person name="Lee S.K."/>
        </authorList>
    </citation>
    <scope>NUCLEOTIDE SEQUENCE [LARGE SCALE GENOMIC DNA]</scope>
    <source>
        <tissue evidence="2">Muscle</tissue>
    </source>
</reference>
<feature type="compositionally biased region" description="Basic and acidic residues" evidence="1">
    <location>
        <begin position="82"/>
        <end position="97"/>
    </location>
</feature>